<dbReference type="OrthoDB" id="412155at2759"/>
<sequence>HCSFEFDLCGWKQEENDDFDWNLRTSSIIKTGTAPATDHTLQEPSGHYIFIKNSFFQLPGRKARISSPVLSRRNKNCKVCGGVVLTGRQSWFLILFYYHMYGAHIGSLIVYQRTMSKHEQILLNLTGSQGNFWQHKALSLSGDGEEDFQVVFEGRAGRGPKDGLALDDLTFSREC</sequence>
<dbReference type="InterPro" id="IPR051560">
    <property type="entry name" value="MAM_domain-containing"/>
</dbReference>
<dbReference type="PANTHER" id="PTHR23282">
    <property type="entry name" value="APICAL ENDOSOMAL GLYCOPROTEIN PRECURSOR"/>
    <property type="match status" value="1"/>
</dbReference>
<dbReference type="AlphaFoldDB" id="A0A7L1G9Z2"/>
<proteinExistence type="predicted"/>
<dbReference type="InterPro" id="IPR013320">
    <property type="entry name" value="ConA-like_dom_sf"/>
</dbReference>
<keyword evidence="3" id="KW-1185">Reference proteome</keyword>
<accession>A0A7L1G9Z2</accession>
<evidence type="ECO:0000313" key="3">
    <source>
        <dbReference type="Proteomes" id="UP000557230"/>
    </source>
</evidence>
<dbReference type="SUPFAM" id="SSF49899">
    <property type="entry name" value="Concanavalin A-like lectins/glucanases"/>
    <property type="match status" value="1"/>
</dbReference>
<protein>
    <submittedName>
        <fullName evidence="2">MALR1 protein</fullName>
    </submittedName>
</protein>
<feature type="non-terminal residue" evidence="2">
    <location>
        <position position="1"/>
    </location>
</feature>
<dbReference type="Proteomes" id="UP000557230">
    <property type="component" value="Unassembled WGS sequence"/>
</dbReference>
<evidence type="ECO:0000259" key="1">
    <source>
        <dbReference type="PROSITE" id="PS50060"/>
    </source>
</evidence>
<evidence type="ECO:0000313" key="2">
    <source>
        <dbReference type="EMBL" id="NXN10086.1"/>
    </source>
</evidence>
<dbReference type="InterPro" id="IPR000998">
    <property type="entry name" value="MAM_dom"/>
</dbReference>
<dbReference type="CDD" id="cd06263">
    <property type="entry name" value="MAM"/>
    <property type="match status" value="1"/>
</dbReference>
<organism evidence="2 3">
    <name type="scientific">Indicator maculatus</name>
    <name type="common">spotted honeyguide</name>
    <dbReference type="NCBI Taxonomy" id="545262"/>
    <lineage>
        <taxon>Eukaryota</taxon>
        <taxon>Metazoa</taxon>
        <taxon>Chordata</taxon>
        <taxon>Craniata</taxon>
        <taxon>Vertebrata</taxon>
        <taxon>Euteleostomi</taxon>
        <taxon>Archelosauria</taxon>
        <taxon>Archosauria</taxon>
        <taxon>Dinosauria</taxon>
        <taxon>Saurischia</taxon>
        <taxon>Theropoda</taxon>
        <taxon>Coelurosauria</taxon>
        <taxon>Aves</taxon>
        <taxon>Neognathae</taxon>
        <taxon>Neoaves</taxon>
        <taxon>Telluraves</taxon>
        <taxon>Coraciimorphae</taxon>
        <taxon>Piciformes</taxon>
        <taxon>Indicatoridae</taxon>
        <taxon>Indicator</taxon>
    </lineage>
</organism>
<dbReference type="Gene3D" id="2.60.120.200">
    <property type="match status" value="1"/>
</dbReference>
<dbReference type="GO" id="GO:0016020">
    <property type="term" value="C:membrane"/>
    <property type="evidence" value="ECO:0007669"/>
    <property type="project" value="InterPro"/>
</dbReference>
<dbReference type="Pfam" id="PF00629">
    <property type="entry name" value="MAM"/>
    <property type="match status" value="1"/>
</dbReference>
<dbReference type="PANTHER" id="PTHR23282:SF142">
    <property type="entry name" value="MAM DOMAIN-CONTAINING PROTEIN"/>
    <property type="match status" value="1"/>
</dbReference>
<feature type="domain" description="MAM" evidence="1">
    <location>
        <begin position="1"/>
        <end position="175"/>
    </location>
</feature>
<comment type="caution">
    <text evidence="2">The sequence shown here is derived from an EMBL/GenBank/DDBJ whole genome shotgun (WGS) entry which is preliminary data.</text>
</comment>
<dbReference type="SMART" id="SM00137">
    <property type="entry name" value="MAM"/>
    <property type="match status" value="1"/>
</dbReference>
<name>A0A7L1G9Z2_9PICI</name>
<dbReference type="PROSITE" id="PS50060">
    <property type="entry name" value="MAM_2"/>
    <property type="match status" value="1"/>
</dbReference>
<reference evidence="2 3" key="1">
    <citation type="submission" date="2019-09" db="EMBL/GenBank/DDBJ databases">
        <title>Bird 10,000 Genomes (B10K) Project - Family phase.</title>
        <authorList>
            <person name="Zhang G."/>
        </authorList>
    </citation>
    <scope>NUCLEOTIDE SEQUENCE [LARGE SCALE GENOMIC DNA]</scope>
    <source>
        <strain evidence="2">B10K-DU-001-78</strain>
        <tissue evidence="2">Muscle</tissue>
    </source>
</reference>
<gene>
    <name evidence="2" type="primary">Malrd1_1</name>
    <name evidence="2" type="ORF">INDMAC_R09334</name>
</gene>
<feature type="non-terminal residue" evidence="2">
    <location>
        <position position="175"/>
    </location>
</feature>
<dbReference type="EMBL" id="VXBD01004366">
    <property type="protein sequence ID" value="NXN10086.1"/>
    <property type="molecule type" value="Genomic_DNA"/>
</dbReference>